<dbReference type="PATRIC" id="fig|76936.10.peg.849"/>
<dbReference type="Proteomes" id="UP000064525">
    <property type="component" value="Chromosome I"/>
</dbReference>
<dbReference type="KEGG" id="hty:BN2458_PEG0870"/>
<protein>
    <submittedName>
        <fullName evidence="1">Uncharacterized protein</fullName>
    </submittedName>
</protein>
<dbReference type="EMBL" id="LN907858">
    <property type="protein sequence ID" value="CUU39756.1"/>
    <property type="molecule type" value="Genomic_DNA"/>
</dbReference>
<organism evidence="1 2">
    <name type="scientific">Helicobacter typhlonius</name>
    <dbReference type="NCBI Taxonomy" id="76936"/>
    <lineage>
        <taxon>Bacteria</taxon>
        <taxon>Pseudomonadati</taxon>
        <taxon>Campylobacterota</taxon>
        <taxon>Epsilonproteobacteria</taxon>
        <taxon>Campylobacterales</taxon>
        <taxon>Helicobacteraceae</taxon>
        <taxon>Helicobacter</taxon>
    </lineage>
</organism>
<evidence type="ECO:0000313" key="1">
    <source>
        <dbReference type="EMBL" id="CUU39756.1"/>
    </source>
</evidence>
<name>A0A0S4PUQ5_9HELI</name>
<dbReference type="AlphaFoldDB" id="A0A0S4PUQ5"/>
<sequence>MVFRLYIKTISQETSTYLQNPHLPKMLHTKCLITKKIEFY</sequence>
<gene>
    <name evidence="1" type="ORF">BN2458_PEG0870</name>
</gene>
<accession>A0A0S4PUQ5</accession>
<evidence type="ECO:0000313" key="2">
    <source>
        <dbReference type="Proteomes" id="UP000064525"/>
    </source>
</evidence>
<proteinExistence type="predicted"/>
<reference evidence="2" key="1">
    <citation type="submission" date="2015-11" db="EMBL/GenBank/DDBJ databases">
        <authorList>
            <person name="Anvar S.Y."/>
        </authorList>
    </citation>
    <scope>NUCLEOTIDE SEQUENCE [LARGE SCALE GENOMIC DNA]</scope>
</reference>